<evidence type="ECO:0000313" key="3">
    <source>
        <dbReference type="Proteomes" id="UP000008021"/>
    </source>
</evidence>
<dbReference type="Gramene" id="OMERI07G05980.1">
    <property type="protein sequence ID" value="OMERI07G05980.1"/>
    <property type="gene ID" value="OMERI07G05980"/>
</dbReference>
<dbReference type="eggNOG" id="ENOG502R4R6">
    <property type="taxonomic scope" value="Eukaryota"/>
</dbReference>
<accession>A0A0E0E942</accession>
<protein>
    <submittedName>
        <fullName evidence="2">Uncharacterized protein</fullName>
    </submittedName>
</protein>
<reference evidence="2" key="1">
    <citation type="submission" date="2015-04" db="UniProtKB">
        <authorList>
            <consortium name="EnsemblPlants"/>
        </authorList>
    </citation>
    <scope>IDENTIFICATION</scope>
</reference>
<organism evidence="2">
    <name type="scientific">Oryza meridionalis</name>
    <dbReference type="NCBI Taxonomy" id="40149"/>
    <lineage>
        <taxon>Eukaryota</taxon>
        <taxon>Viridiplantae</taxon>
        <taxon>Streptophyta</taxon>
        <taxon>Embryophyta</taxon>
        <taxon>Tracheophyta</taxon>
        <taxon>Spermatophyta</taxon>
        <taxon>Magnoliopsida</taxon>
        <taxon>Liliopsida</taxon>
        <taxon>Poales</taxon>
        <taxon>Poaceae</taxon>
        <taxon>BOP clade</taxon>
        <taxon>Oryzoideae</taxon>
        <taxon>Oryzeae</taxon>
        <taxon>Oryzinae</taxon>
        <taxon>Oryza</taxon>
    </lineage>
</organism>
<reference evidence="2" key="2">
    <citation type="submission" date="2018-05" db="EMBL/GenBank/DDBJ databases">
        <title>OmerRS3 (Oryza meridionalis Reference Sequence Version 3).</title>
        <authorList>
            <person name="Zhang J."/>
            <person name="Kudrna D."/>
            <person name="Lee S."/>
            <person name="Talag J."/>
            <person name="Welchert J."/>
            <person name="Wing R.A."/>
        </authorList>
    </citation>
    <scope>NUCLEOTIDE SEQUENCE [LARGE SCALE GENOMIC DNA]</scope>
    <source>
        <strain evidence="2">cv. OR44</strain>
    </source>
</reference>
<feature type="region of interest" description="Disordered" evidence="1">
    <location>
        <begin position="169"/>
        <end position="188"/>
    </location>
</feature>
<dbReference type="AlphaFoldDB" id="A0A0E0E942"/>
<proteinExistence type="predicted"/>
<dbReference type="STRING" id="40149.A0A0E0E942"/>
<dbReference type="Proteomes" id="UP000008021">
    <property type="component" value="Chromosome 7"/>
</dbReference>
<evidence type="ECO:0000256" key="1">
    <source>
        <dbReference type="SAM" id="MobiDB-lite"/>
    </source>
</evidence>
<sequence>MRTERVPQLGNASLARFFQGDGAEERVGAGAAPGDRALTCIFPSPTIATLTLAPKVFVELPISRLAFSFLLPSASSPREPAWWRANPAVLMDPNRSSAYYSFLDDSEVAHPFGQSSSQVDLLHRQDDFPYAHAEFPAFSTQPPPDGTGYGGPRVASRSGAMHHVQAHPVGEADGRGRMYYTHDEDLST</sequence>
<evidence type="ECO:0000313" key="2">
    <source>
        <dbReference type="EnsemblPlants" id="OMERI07G05980.1"/>
    </source>
</evidence>
<dbReference type="HOGENOM" id="CLU_1443183_0_0_1"/>
<dbReference type="EnsemblPlants" id="OMERI07G05980.1">
    <property type="protein sequence ID" value="OMERI07G05980.1"/>
    <property type="gene ID" value="OMERI07G05980"/>
</dbReference>
<keyword evidence="3" id="KW-1185">Reference proteome</keyword>
<name>A0A0E0E942_9ORYZ</name>
<feature type="compositionally biased region" description="Basic and acidic residues" evidence="1">
    <location>
        <begin position="170"/>
        <end position="188"/>
    </location>
</feature>